<dbReference type="PANTHER" id="PTHR28538:SF1">
    <property type="entry name" value="INTEGRAL INNER NUCLEAR MEMBRANE PROTEIN IMA1"/>
    <property type="match status" value="1"/>
</dbReference>
<feature type="domain" description="Ima1 N-terminal" evidence="7">
    <location>
        <begin position="8"/>
        <end position="140"/>
    </location>
</feature>
<proteinExistence type="predicted"/>
<keyword evidence="9" id="KW-1185">Reference proteome</keyword>
<dbReference type="OrthoDB" id="5966927at2759"/>
<dbReference type="Pfam" id="PF09779">
    <property type="entry name" value="Ima1_N"/>
    <property type="match status" value="1"/>
</dbReference>
<evidence type="ECO:0000256" key="2">
    <source>
        <dbReference type="ARBA" id="ARBA00022692"/>
    </source>
</evidence>
<dbReference type="GO" id="GO:0005637">
    <property type="term" value="C:nuclear inner membrane"/>
    <property type="evidence" value="ECO:0007669"/>
    <property type="project" value="UniProtKB-SubCell"/>
</dbReference>
<keyword evidence="3" id="KW-1133">Transmembrane helix</keyword>
<sequence length="574" mass="64958">MVLLRRRLRCHYCNTQSRDSVPHIPKTYHCLRCDAVNHFDERGNITDPPMEIIATAPSTSFQQRIRSRSPSPVISVPGEERPVFCDTCQRNQTLFTKCLAEFLPDEEDPDYEKYLASYDEYKIELEDRYPQVCHNCLPRVQDQIRNANHVARADNLARIMEASKNRRTTVQTSRQAWTLRVISLAKWTYMLSTAVGILWHTAGIIMAPDEGIWAHQTFSLDVCLSQAFFVRSVDESCVMSPYIIRLLQYAIAADLCTIWWNPKLKVKTNSLTGRMRGLKSLWSIRTAVILLRFASLHYWRRALINYDTLKSLHQTHMVMLFVLALSSLLTWKTVRIVYGSAPSFRKEPSEPLLSTPNSAEKATRGTYRPAHPQPNAYDNMAQAFTSGLSEDGPALPPSPTLTESSYTTHATDATTPFKQRNASLGADVMDWTPTRKGLFASQAPEVLSNQFAKQNTNEQPEAPQQQKEQHSIFPQPDPNPFRHRVPAAPATSKVTPWKPSVWNPAPKAATPNFFLEDLKARGGVGEAKGLYGLGVPKNVKKDAELFASPKLKYDYYGTMRETGLEETFNGLFSK</sequence>
<reference evidence="8" key="1">
    <citation type="journal article" date="2020" name="Stud. Mycol.">
        <title>101 Dothideomycetes genomes: a test case for predicting lifestyles and emergence of pathogens.</title>
        <authorList>
            <person name="Haridas S."/>
            <person name="Albert R."/>
            <person name="Binder M."/>
            <person name="Bloem J."/>
            <person name="Labutti K."/>
            <person name="Salamov A."/>
            <person name="Andreopoulos B."/>
            <person name="Baker S."/>
            <person name="Barry K."/>
            <person name="Bills G."/>
            <person name="Bluhm B."/>
            <person name="Cannon C."/>
            <person name="Castanera R."/>
            <person name="Culley D."/>
            <person name="Daum C."/>
            <person name="Ezra D."/>
            <person name="Gonzalez J."/>
            <person name="Henrissat B."/>
            <person name="Kuo A."/>
            <person name="Liang C."/>
            <person name="Lipzen A."/>
            <person name="Lutzoni F."/>
            <person name="Magnuson J."/>
            <person name="Mondo S."/>
            <person name="Nolan M."/>
            <person name="Ohm R."/>
            <person name="Pangilinan J."/>
            <person name="Park H.-J."/>
            <person name="Ramirez L."/>
            <person name="Alfaro M."/>
            <person name="Sun H."/>
            <person name="Tritt A."/>
            <person name="Yoshinaga Y."/>
            <person name="Zwiers L.-H."/>
            <person name="Turgeon B."/>
            <person name="Goodwin S."/>
            <person name="Spatafora J."/>
            <person name="Crous P."/>
            <person name="Grigoriev I."/>
        </authorList>
    </citation>
    <scope>NUCLEOTIDE SEQUENCE</scope>
    <source>
        <strain evidence="8">CBS 161.51</strain>
    </source>
</reference>
<dbReference type="EMBL" id="ML976056">
    <property type="protein sequence ID" value="KAF1940889.1"/>
    <property type="molecule type" value="Genomic_DNA"/>
</dbReference>
<keyword evidence="5" id="KW-0539">Nucleus</keyword>
<evidence type="ECO:0000313" key="8">
    <source>
        <dbReference type="EMBL" id="KAF1940889.1"/>
    </source>
</evidence>
<accession>A0A6A5SN47</accession>
<evidence type="ECO:0000256" key="6">
    <source>
        <dbReference type="SAM" id="MobiDB-lite"/>
    </source>
</evidence>
<dbReference type="InterPro" id="IPR042321">
    <property type="entry name" value="Ima1"/>
</dbReference>
<dbReference type="AlphaFoldDB" id="A0A6A5SN47"/>
<evidence type="ECO:0000256" key="5">
    <source>
        <dbReference type="ARBA" id="ARBA00023242"/>
    </source>
</evidence>
<dbReference type="GO" id="GO:0044732">
    <property type="term" value="C:mitotic spindle pole body"/>
    <property type="evidence" value="ECO:0007669"/>
    <property type="project" value="TreeGrafter"/>
</dbReference>
<evidence type="ECO:0000313" key="9">
    <source>
        <dbReference type="Proteomes" id="UP000800038"/>
    </source>
</evidence>
<evidence type="ECO:0000256" key="3">
    <source>
        <dbReference type="ARBA" id="ARBA00022989"/>
    </source>
</evidence>
<keyword evidence="4" id="KW-0472">Membrane</keyword>
<organism evidence="8 9">
    <name type="scientific">Clathrospora elynae</name>
    <dbReference type="NCBI Taxonomy" id="706981"/>
    <lineage>
        <taxon>Eukaryota</taxon>
        <taxon>Fungi</taxon>
        <taxon>Dikarya</taxon>
        <taxon>Ascomycota</taxon>
        <taxon>Pezizomycotina</taxon>
        <taxon>Dothideomycetes</taxon>
        <taxon>Pleosporomycetidae</taxon>
        <taxon>Pleosporales</taxon>
        <taxon>Diademaceae</taxon>
        <taxon>Clathrospora</taxon>
    </lineage>
</organism>
<comment type="subcellular location">
    <subcellularLocation>
        <location evidence="1">Nucleus inner membrane</location>
        <topology evidence="1">Multi-pass membrane protein</topology>
    </subcellularLocation>
</comment>
<dbReference type="Proteomes" id="UP000800038">
    <property type="component" value="Unassembled WGS sequence"/>
</dbReference>
<feature type="region of interest" description="Disordered" evidence="6">
    <location>
        <begin position="389"/>
        <end position="408"/>
    </location>
</feature>
<keyword evidence="2" id="KW-0812">Transmembrane</keyword>
<evidence type="ECO:0000256" key="1">
    <source>
        <dbReference type="ARBA" id="ARBA00004473"/>
    </source>
</evidence>
<dbReference type="PANTHER" id="PTHR28538">
    <property type="entry name" value="INTEGRAL INNER NUCLEAR MEMBRANE PROTEIN IMA1"/>
    <property type="match status" value="1"/>
</dbReference>
<name>A0A6A5SN47_9PLEO</name>
<feature type="region of interest" description="Disordered" evidence="6">
    <location>
        <begin position="453"/>
        <end position="475"/>
    </location>
</feature>
<dbReference type="GO" id="GO:0071765">
    <property type="term" value="P:nuclear inner membrane organization"/>
    <property type="evidence" value="ECO:0007669"/>
    <property type="project" value="InterPro"/>
</dbReference>
<evidence type="ECO:0000259" key="7">
    <source>
        <dbReference type="Pfam" id="PF09779"/>
    </source>
</evidence>
<protein>
    <recommendedName>
        <fullName evidence="7">Ima1 N-terminal domain-containing protein</fullName>
    </recommendedName>
</protein>
<feature type="region of interest" description="Disordered" evidence="6">
    <location>
        <begin position="344"/>
        <end position="375"/>
    </location>
</feature>
<dbReference type="GO" id="GO:0034506">
    <property type="term" value="C:chromosome, centromeric core domain"/>
    <property type="evidence" value="ECO:0007669"/>
    <property type="project" value="TreeGrafter"/>
</dbReference>
<dbReference type="InterPro" id="IPR018617">
    <property type="entry name" value="Ima1_N"/>
</dbReference>
<dbReference type="GO" id="GO:0034992">
    <property type="term" value="C:microtubule organizing center attachment site"/>
    <property type="evidence" value="ECO:0007669"/>
    <property type="project" value="TreeGrafter"/>
</dbReference>
<gene>
    <name evidence="8" type="ORF">EJ02DRAFT_349055</name>
</gene>
<evidence type="ECO:0000256" key="4">
    <source>
        <dbReference type="ARBA" id="ARBA00023136"/>
    </source>
</evidence>